<dbReference type="GO" id="GO:0051301">
    <property type="term" value="P:cell division"/>
    <property type="evidence" value="ECO:0007669"/>
    <property type="project" value="UniProtKB-KW"/>
</dbReference>
<dbReference type="KEGG" id="emc:129345554"/>
<evidence type="ECO:0000313" key="9">
    <source>
        <dbReference type="Proteomes" id="UP001190640"/>
    </source>
</evidence>
<organism evidence="9 10">
    <name type="scientific">Eublepharis macularius</name>
    <name type="common">Leopard gecko</name>
    <name type="synonym">Cyrtodactylus macularius</name>
    <dbReference type="NCBI Taxonomy" id="481883"/>
    <lineage>
        <taxon>Eukaryota</taxon>
        <taxon>Metazoa</taxon>
        <taxon>Chordata</taxon>
        <taxon>Craniata</taxon>
        <taxon>Vertebrata</taxon>
        <taxon>Euteleostomi</taxon>
        <taxon>Lepidosauria</taxon>
        <taxon>Squamata</taxon>
        <taxon>Bifurcata</taxon>
        <taxon>Gekkota</taxon>
        <taxon>Eublepharidae</taxon>
        <taxon>Eublepharinae</taxon>
        <taxon>Eublepharis</taxon>
    </lineage>
</organism>
<dbReference type="InterPro" id="IPR048258">
    <property type="entry name" value="Cyclins_cyclin-box"/>
</dbReference>
<gene>
    <name evidence="10" type="primary">CCNB2</name>
</gene>
<dbReference type="InterPro" id="IPR013763">
    <property type="entry name" value="Cyclin-like_dom"/>
</dbReference>
<dbReference type="Gene3D" id="1.10.472.10">
    <property type="entry name" value="Cyclin-like"/>
    <property type="match status" value="2"/>
</dbReference>
<feature type="compositionally biased region" description="Polar residues" evidence="6">
    <location>
        <begin position="8"/>
        <end position="26"/>
    </location>
</feature>
<reference evidence="10" key="1">
    <citation type="submission" date="2025-08" db="UniProtKB">
        <authorList>
            <consortium name="RefSeq"/>
        </authorList>
    </citation>
    <scope>IDENTIFICATION</scope>
    <source>
        <tissue evidence="10">Blood</tissue>
    </source>
</reference>
<evidence type="ECO:0000256" key="4">
    <source>
        <dbReference type="ARBA" id="ARBA00023306"/>
    </source>
</evidence>
<dbReference type="InterPro" id="IPR046965">
    <property type="entry name" value="Cyclin_A/B-like"/>
</dbReference>
<dbReference type="SMART" id="SM01332">
    <property type="entry name" value="Cyclin_C"/>
    <property type="match status" value="1"/>
</dbReference>
<accession>A0AA97LLX4</accession>
<dbReference type="SMART" id="SM00385">
    <property type="entry name" value="CYCLIN"/>
    <property type="match status" value="2"/>
</dbReference>
<dbReference type="InterPro" id="IPR039361">
    <property type="entry name" value="Cyclin"/>
</dbReference>
<dbReference type="GO" id="GO:0016538">
    <property type="term" value="F:cyclin-dependent protein serine/threonine kinase regulator activity"/>
    <property type="evidence" value="ECO:0007669"/>
    <property type="project" value="InterPro"/>
</dbReference>
<dbReference type="GeneID" id="129345554"/>
<sequence>MTADHSKSSSPASCTRSPAGETSNKPATRRDETVKEPLSAAMEVDLCQAFSQMLLRSNVEDVDANDGENPQLCSDYVKDIYCYLRKLELQQCVCPFYLDGAELNGRMRAILVDWLVQVHARFHLLQETLYMCVAIMDRYLQVQAVCRNELQLVGVTAMLLASKYEETYVPSIMDFVYITDRAYTSAQIRAMECKILKELDFVLGRPLPLHFLRRAIKVCEATAELYMLAKYLMELTLVDYDMVHFSPSETAAAALCLSQKVLLQGHWNSKLCYYTGYEEDGLALVMRHMAKNVVKVNKNLTKYTAVRTKYASSKFLRISTIPQLNCSPVKGLAAPLLGQSGRVT</sequence>
<dbReference type="InterPro" id="IPR036915">
    <property type="entry name" value="Cyclin-like_sf"/>
</dbReference>
<evidence type="ECO:0000259" key="8">
    <source>
        <dbReference type="SMART" id="SM01332"/>
    </source>
</evidence>
<dbReference type="GO" id="GO:0044772">
    <property type="term" value="P:mitotic cell cycle phase transition"/>
    <property type="evidence" value="ECO:0007669"/>
    <property type="project" value="InterPro"/>
</dbReference>
<evidence type="ECO:0000256" key="6">
    <source>
        <dbReference type="SAM" id="MobiDB-lite"/>
    </source>
</evidence>
<evidence type="ECO:0000256" key="1">
    <source>
        <dbReference type="ARBA" id="ARBA00006955"/>
    </source>
</evidence>
<evidence type="ECO:0000256" key="3">
    <source>
        <dbReference type="ARBA" id="ARBA00023127"/>
    </source>
</evidence>
<feature type="domain" description="Cyclin-like" evidence="7">
    <location>
        <begin position="210"/>
        <end position="291"/>
    </location>
</feature>
<evidence type="ECO:0000313" key="10">
    <source>
        <dbReference type="RefSeq" id="XP_054858737.1"/>
    </source>
</evidence>
<protein>
    <submittedName>
        <fullName evidence="10">G2/mitotic-specific cyclin-B2</fullName>
    </submittedName>
</protein>
<feature type="domain" description="Cyclin-like" evidence="7">
    <location>
        <begin position="113"/>
        <end position="197"/>
    </location>
</feature>
<dbReference type="CTD" id="9133"/>
<dbReference type="AlphaFoldDB" id="A0AA97LLX4"/>
<dbReference type="PIRSF" id="PIRSF001771">
    <property type="entry name" value="Cyclin_A_B_D_E"/>
    <property type="match status" value="1"/>
</dbReference>
<evidence type="ECO:0000256" key="5">
    <source>
        <dbReference type="RuleBase" id="RU000383"/>
    </source>
</evidence>
<dbReference type="FunFam" id="1.10.472.10:FF:000001">
    <property type="entry name" value="G2/mitotic-specific cyclin"/>
    <property type="match status" value="1"/>
</dbReference>
<keyword evidence="3 5" id="KW-0195">Cyclin</keyword>
<feature type="domain" description="Cyclin C-terminal" evidence="8">
    <location>
        <begin position="206"/>
        <end position="324"/>
    </location>
</feature>
<dbReference type="InterPro" id="IPR006671">
    <property type="entry name" value="Cyclin_N"/>
</dbReference>
<dbReference type="Proteomes" id="UP001190640">
    <property type="component" value="Chromosome 18"/>
</dbReference>
<dbReference type="Pfam" id="PF02984">
    <property type="entry name" value="Cyclin_C"/>
    <property type="match status" value="1"/>
</dbReference>
<comment type="similarity">
    <text evidence="1">Belongs to the cyclin family. Cyclin AB subfamily.</text>
</comment>
<keyword evidence="2" id="KW-0132">Cell division</keyword>
<dbReference type="SUPFAM" id="SSF47954">
    <property type="entry name" value="Cyclin-like"/>
    <property type="match status" value="2"/>
</dbReference>
<feature type="region of interest" description="Disordered" evidence="6">
    <location>
        <begin position="1"/>
        <end position="33"/>
    </location>
</feature>
<keyword evidence="9" id="KW-1185">Reference proteome</keyword>
<dbReference type="Pfam" id="PF00134">
    <property type="entry name" value="Cyclin_N"/>
    <property type="match status" value="1"/>
</dbReference>
<keyword evidence="4" id="KW-0131">Cell cycle</keyword>
<proteinExistence type="inferred from homology"/>
<evidence type="ECO:0000256" key="2">
    <source>
        <dbReference type="ARBA" id="ARBA00022618"/>
    </source>
</evidence>
<dbReference type="PANTHER" id="PTHR10177">
    <property type="entry name" value="CYCLINS"/>
    <property type="match status" value="1"/>
</dbReference>
<dbReference type="RefSeq" id="XP_054858737.1">
    <property type="nucleotide sequence ID" value="XM_055002762.1"/>
</dbReference>
<name>A0AA97LLX4_EUBMA</name>
<dbReference type="PROSITE" id="PS00292">
    <property type="entry name" value="CYCLINS"/>
    <property type="match status" value="1"/>
</dbReference>
<evidence type="ECO:0000259" key="7">
    <source>
        <dbReference type="SMART" id="SM00385"/>
    </source>
</evidence>
<dbReference type="InterPro" id="IPR004367">
    <property type="entry name" value="Cyclin_C-dom"/>
</dbReference>